<gene>
    <name evidence="4" type="ORF">RRG08_036852</name>
</gene>
<protein>
    <recommendedName>
        <fullName evidence="6">Ankyrin repeat domain-containing protein 29</fullName>
    </recommendedName>
</protein>
<evidence type="ECO:0000256" key="3">
    <source>
        <dbReference type="PROSITE-ProRule" id="PRU00023"/>
    </source>
</evidence>
<dbReference type="PANTHER" id="PTHR24198">
    <property type="entry name" value="ANKYRIN REPEAT AND PROTEIN KINASE DOMAIN-CONTAINING PROTEIN"/>
    <property type="match status" value="1"/>
</dbReference>
<organism evidence="4 5">
    <name type="scientific">Elysia crispata</name>
    <name type="common">lettuce slug</name>
    <dbReference type="NCBI Taxonomy" id="231223"/>
    <lineage>
        <taxon>Eukaryota</taxon>
        <taxon>Metazoa</taxon>
        <taxon>Spiralia</taxon>
        <taxon>Lophotrochozoa</taxon>
        <taxon>Mollusca</taxon>
        <taxon>Gastropoda</taxon>
        <taxon>Heterobranchia</taxon>
        <taxon>Euthyneura</taxon>
        <taxon>Panpulmonata</taxon>
        <taxon>Sacoglossa</taxon>
        <taxon>Placobranchoidea</taxon>
        <taxon>Plakobranchidae</taxon>
        <taxon>Elysia</taxon>
    </lineage>
</organism>
<dbReference type="SMART" id="SM00248">
    <property type="entry name" value="ANK"/>
    <property type="match status" value="3"/>
</dbReference>
<comment type="caution">
    <text evidence="4">The sequence shown here is derived from an EMBL/GenBank/DDBJ whole genome shotgun (WGS) entry which is preliminary data.</text>
</comment>
<evidence type="ECO:0000256" key="1">
    <source>
        <dbReference type="ARBA" id="ARBA00022737"/>
    </source>
</evidence>
<dbReference type="EMBL" id="JAWDGP010006699">
    <property type="protein sequence ID" value="KAK3736626.1"/>
    <property type="molecule type" value="Genomic_DNA"/>
</dbReference>
<dbReference type="Pfam" id="PF12796">
    <property type="entry name" value="Ank_2"/>
    <property type="match status" value="1"/>
</dbReference>
<dbReference type="SUPFAM" id="SSF48403">
    <property type="entry name" value="Ankyrin repeat"/>
    <property type="match status" value="1"/>
</dbReference>
<dbReference type="GO" id="GO:0005737">
    <property type="term" value="C:cytoplasm"/>
    <property type="evidence" value="ECO:0007669"/>
    <property type="project" value="TreeGrafter"/>
</dbReference>
<evidence type="ECO:0000256" key="2">
    <source>
        <dbReference type="ARBA" id="ARBA00023043"/>
    </source>
</evidence>
<dbReference type="AlphaFoldDB" id="A0AAE0Y902"/>
<name>A0AAE0Y902_9GAST</name>
<accession>A0AAE0Y902</accession>
<proteinExistence type="predicted"/>
<dbReference type="PROSITE" id="PS50088">
    <property type="entry name" value="ANK_REPEAT"/>
    <property type="match status" value="2"/>
</dbReference>
<evidence type="ECO:0008006" key="6">
    <source>
        <dbReference type="Google" id="ProtNLM"/>
    </source>
</evidence>
<dbReference type="InterPro" id="IPR036770">
    <property type="entry name" value="Ankyrin_rpt-contain_sf"/>
</dbReference>
<evidence type="ECO:0000313" key="4">
    <source>
        <dbReference type="EMBL" id="KAK3736626.1"/>
    </source>
</evidence>
<dbReference type="PANTHER" id="PTHR24198:SF165">
    <property type="entry name" value="ANKYRIN REPEAT-CONTAINING PROTEIN-RELATED"/>
    <property type="match status" value="1"/>
</dbReference>
<reference evidence="4" key="1">
    <citation type="journal article" date="2023" name="G3 (Bethesda)">
        <title>A reference genome for the long-term kleptoplast-retaining sea slug Elysia crispata morphotype clarki.</title>
        <authorList>
            <person name="Eastman K.E."/>
            <person name="Pendleton A.L."/>
            <person name="Shaikh M.A."/>
            <person name="Suttiyut T."/>
            <person name="Ogas R."/>
            <person name="Tomko P."/>
            <person name="Gavelis G."/>
            <person name="Widhalm J.R."/>
            <person name="Wisecaver J.H."/>
        </authorList>
    </citation>
    <scope>NUCLEOTIDE SEQUENCE</scope>
    <source>
        <strain evidence="4">ECLA1</strain>
    </source>
</reference>
<keyword evidence="2 3" id="KW-0040">ANK repeat</keyword>
<keyword evidence="5" id="KW-1185">Reference proteome</keyword>
<feature type="repeat" description="ANK" evidence="3">
    <location>
        <begin position="38"/>
        <end position="70"/>
    </location>
</feature>
<dbReference type="Proteomes" id="UP001283361">
    <property type="component" value="Unassembled WGS sequence"/>
</dbReference>
<dbReference type="InterPro" id="IPR002110">
    <property type="entry name" value="Ankyrin_rpt"/>
</dbReference>
<dbReference type="PROSITE" id="PS50297">
    <property type="entry name" value="ANK_REP_REGION"/>
    <property type="match status" value="2"/>
</dbReference>
<evidence type="ECO:0000313" key="5">
    <source>
        <dbReference type="Proteomes" id="UP001283361"/>
    </source>
</evidence>
<feature type="repeat" description="ANK" evidence="3">
    <location>
        <begin position="5"/>
        <end position="37"/>
    </location>
</feature>
<sequence length="111" mass="11894">MSTKTGITSLMMASRCGHLDIVKALLKQGKSVDFTAKDGWTALMQACFVGNIEIVEVLLANKASASMINIEGRTALAIAESNKHYNIIHTIANHLIKVGNMGVEPNSTGYC</sequence>
<dbReference type="Gene3D" id="1.25.40.20">
    <property type="entry name" value="Ankyrin repeat-containing domain"/>
    <property type="match status" value="2"/>
</dbReference>
<keyword evidence="1" id="KW-0677">Repeat</keyword>